<dbReference type="SUPFAM" id="SSF51735">
    <property type="entry name" value="NAD(P)-binding Rossmann-fold domains"/>
    <property type="match status" value="1"/>
</dbReference>
<dbReference type="CDD" id="cd05233">
    <property type="entry name" value="SDR_c"/>
    <property type="match status" value="1"/>
</dbReference>
<evidence type="ECO:0000313" key="4">
    <source>
        <dbReference type="EMBL" id="AEA12496.1"/>
    </source>
</evidence>
<dbReference type="InterPro" id="IPR002347">
    <property type="entry name" value="SDR_fam"/>
</dbReference>
<keyword evidence="3" id="KW-0472">Membrane</keyword>
<evidence type="ECO:0000256" key="3">
    <source>
        <dbReference type="SAM" id="Phobius"/>
    </source>
</evidence>
<evidence type="ECO:0000256" key="1">
    <source>
        <dbReference type="ARBA" id="ARBA00006484"/>
    </source>
</evidence>
<dbReference type="Gene3D" id="3.40.50.720">
    <property type="entry name" value="NAD(P)-binding Rossmann-like Domain"/>
    <property type="match status" value="1"/>
</dbReference>
<accession>F2L6A0</accession>
<dbReference type="HOGENOM" id="CLU_010194_1_0_2"/>
<comment type="similarity">
    <text evidence="1">Belongs to the short-chain dehydrogenases/reductases (SDR) family.</text>
</comment>
<organism evidence="4 5">
    <name type="scientific">Thermoproteus uzoniensis (strain 768-20)</name>
    <dbReference type="NCBI Taxonomy" id="999630"/>
    <lineage>
        <taxon>Archaea</taxon>
        <taxon>Thermoproteota</taxon>
        <taxon>Thermoprotei</taxon>
        <taxon>Thermoproteales</taxon>
        <taxon>Thermoproteaceae</taxon>
        <taxon>Thermoproteus</taxon>
    </lineage>
</organism>
<dbReference type="EMBL" id="CP002590">
    <property type="protein sequence ID" value="AEA12496.1"/>
    <property type="molecule type" value="Genomic_DNA"/>
</dbReference>
<gene>
    <name evidence="4" type="ordered locus">TUZN_1015</name>
</gene>
<dbReference type="Proteomes" id="UP000008138">
    <property type="component" value="Chromosome"/>
</dbReference>
<evidence type="ECO:0000313" key="5">
    <source>
        <dbReference type="Proteomes" id="UP000008138"/>
    </source>
</evidence>
<feature type="transmembrane region" description="Helical" evidence="3">
    <location>
        <begin position="20"/>
        <end position="44"/>
    </location>
</feature>
<keyword evidence="5" id="KW-1185">Reference proteome</keyword>
<dbReference type="PANTHER" id="PTHR43477:SF1">
    <property type="entry name" value="DIHYDROANTICAPSIN 7-DEHYDROGENASE"/>
    <property type="match status" value="1"/>
</dbReference>
<dbReference type="Pfam" id="PF13561">
    <property type="entry name" value="adh_short_C2"/>
    <property type="match status" value="1"/>
</dbReference>
<evidence type="ECO:0000256" key="2">
    <source>
        <dbReference type="ARBA" id="ARBA00023002"/>
    </source>
</evidence>
<dbReference type="PRINTS" id="PR00081">
    <property type="entry name" value="GDHRDH"/>
</dbReference>
<sequence>MLLDTYMGGRLQGARVFVGGVGPGLGSAVVYFALLEGARVFAVARSRDFLERLRRELSGLGELHVGAYDLSRPESAEAAVAEAASKLGGLDAVVVTAGGYVEAPIDALDPAVLEEMLSRNLKAHLYAVRAAVRRLKPGSSIVLVTAVGGAYPAWLRNNAAYVSSKAALARAVEALAAELAERGIRVNGVAPGGMRKDFAPGRDWRRERRLGDPQAPPEDVARVIIWLLTDESYWVNGAVIPVDGGRRLL</sequence>
<protein>
    <submittedName>
        <fullName evidence="4">3-ketoacyl-(Acyl-carrier-protein) reductase</fullName>
    </submittedName>
</protein>
<dbReference type="GO" id="GO:0016491">
    <property type="term" value="F:oxidoreductase activity"/>
    <property type="evidence" value="ECO:0007669"/>
    <property type="project" value="UniProtKB-KW"/>
</dbReference>
<dbReference type="KEGG" id="tuz:TUZN_1015"/>
<reference key="2">
    <citation type="submission" date="2011-03" db="EMBL/GenBank/DDBJ databases">
        <title>Complete genome sequence of the thermoacidophilic crenarchaeon Thermoproteus uzoniensis 768-20.</title>
        <authorList>
            <person name="Mardanov A.V."/>
            <person name="Gumerov V.M."/>
            <person name="Beletsky A.V."/>
            <person name="Prokofeva M.I."/>
            <person name="Bonch-Osmolovskaya E.A."/>
            <person name="Ravin N.V."/>
            <person name="Skryabin K.G."/>
        </authorList>
    </citation>
    <scope>NUCLEOTIDE SEQUENCE</scope>
    <source>
        <strain>768-20</strain>
    </source>
</reference>
<keyword evidence="3" id="KW-1133">Transmembrane helix</keyword>
<dbReference type="STRING" id="999630.TUZN_1015"/>
<reference evidence="4 5" key="1">
    <citation type="journal article" date="2011" name="J. Bacteriol.">
        <title>Complete genome sequence of the thermoacidophilic crenarchaeon Thermoproteus uzoniensis 768-20.</title>
        <authorList>
            <person name="Mardanov A.V."/>
            <person name="Gumerov V.M."/>
            <person name="Beletsky A.V."/>
            <person name="Prokofeva M.I."/>
            <person name="Bonch-Osmolovskaya E.A."/>
            <person name="Ravin N.V."/>
            <person name="Skryabin K.G."/>
        </authorList>
    </citation>
    <scope>NUCLEOTIDE SEQUENCE [LARGE SCALE GENOMIC DNA]</scope>
    <source>
        <strain evidence="4 5">768-20</strain>
    </source>
</reference>
<dbReference type="InterPro" id="IPR036291">
    <property type="entry name" value="NAD(P)-bd_dom_sf"/>
</dbReference>
<keyword evidence="3" id="KW-0812">Transmembrane</keyword>
<name>F2L6A0_THEU7</name>
<proteinExistence type="inferred from homology"/>
<dbReference type="NCBIfam" id="NF004453">
    <property type="entry name" value="PRK05786.1"/>
    <property type="match status" value="1"/>
</dbReference>
<dbReference type="eggNOG" id="arCOG01262">
    <property type="taxonomic scope" value="Archaea"/>
</dbReference>
<dbReference type="AlphaFoldDB" id="F2L6A0"/>
<dbReference type="InterPro" id="IPR051122">
    <property type="entry name" value="SDR_DHRS6-like"/>
</dbReference>
<keyword evidence="2" id="KW-0560">Oxidoreductase</keyword>
<dbReference type="PANTHER" id="PTHR43477">
    <property type="entry name" value="DIHYDROANTICAPSIN 7-DEHYDROGENASE"/>
    <property type="match status" value="1"/>
</dbReference>